<comment type="caution">
    <text evidence="9">The sequence shown here is derived from an EMBL/GenBank/DDBJ whole genome shotgun (WGS) entry which is preliminary data.</text>
</comment>
<dbReference type="AlphaFoldDB" id="A0A8H4LX75"/>
<feature type="compositionally biased region" description="Basic and acidic residues" evidence="6">
    <location>
        <begin position="261"/>
        <end position="278"/>
    </location>
</feature>
<dbReference type="OrthoDB" id="4922681at2759"/>
<feature type="transmembrane region" description="Helical" evidence="7">
    <location>
        <begin position="95"/>
        <end position="116"/>
    </location>
</feature>
<evidence type="ECO:0000313" key="10">
    <source>
        <dbReference type="Proteomes" id="UP000557566"/>
    </source>
</evidence>
<accession>A0A8H4LX75</accession>
<keyword evidence="2 7" id="KW-0812">Transmembrane</keyword>
<gene>
    <name evidence="9" type="ORF">G6O67_006651</name>
</gene>
<feature type="region of interest" description="Disordered" evidence="6">
    <location>
        <begin position="251"/>
        <end position="329"/>
    </location>
</feature>
<dbReference type="Pfam" id="PF20684">
    <property type="entry name" value="Fung_rhodopsin"/>
    <property type="match status" value="1"/>
</dbReference>
<comment type="similarity">
    <text evidence="5">Belongs to the SAT4 family.</text>
</comment>
<feature type="domain" description="Rhodopsin" evidence="8">
    <location>
        <begin position="13"/>
        <end position="236"/>
    </location>
</feature>
<protein>
    <recommendedName>
        <fullName evidence="8">Rhodopsin domain-containing protein</fullName>
    </recommendedName>
</protein>
<proteinExistence type="inferred from homology"/>
<evidence type="ECO:0000256" key="5">
    <source>
        <dbReference type="ARBA" id="ARBA00038359"/>
    </source>
</evidence>
<dbReference type="InterPro" id="IPR049326">
    <property type="entry name" value="Rhodopsin_dom_fungi"/>
</dbReference>
<comment type="subcellular location">
    <subcellularLocation>
        <location evidence="1">Membrane</location>
        <topology evidence="1">Multi-pass membrane protein</topology>
    </subcellularLocation>
</comment>
<evidence type="ECO:0000256" key="3">
    <source>
        <dbReference type="ARBA" id="ARBA00022989"/>
    </source>
</evidence>
<dbReference type="InterPro" id="IPR052337">
    <property type="entry name" value="SAT4-like"/>
</dbReference>
<evidence type="ECO:0000256" key="4">
    <source>
        <dbReference type="ARBA" id="ARBA00023136"/>
    </source>
</evidence>
<feature type="transmembrane region" description="Helical" evidence="7">
    <location>
        <begin position="136"/>
        <end position="162"/>
    </location>
</feature>
<organism evidence="9 10">
    <name type="scientific">Ophiocordyceps sinensis</name>
    <dbReference type="NCBI Taxonomy" id="72228"/>
    <lineage>
        <taxon>Eukaryota</taxon>
        <taxon>Fungi</taxon>
        <taxon>Dikarya</taxon>
        <taxon>Ascomycota</taxon>
        <taxon>Pezizomycotina</taxon>
        <taxon>Sordariomycetes</taxon>
        <taxon>Hypocreomycetidae</taxon>
        <taxon>Hypocreales</taxon>
        <taxon>Ophiocordycipitaceae</taxon>
        <taxon>Ophiocordyceps</taxon>
    </lineage>
</organism>
<dbReference type="EMBL" id="JAAVMX010000007">
    <property type="protein sequence ID" value="KAF4506582.1"/>
    <property type="molecule type" value="Genomic_DNA"/>
</dbReference>
<evidence type="ECO:0000256" key="6">
    <source>
        <dbReference type="SAM" id="MobiDB-lite"/>
    </source>
</evidence>
<dbReference type="PANTHER" id="PTHR33048:SF47">
    <property type="entry name" value="INTEGRAL MEMBRANE PROTEIN-RELATED"/>
    <property type="match status" value="1"/>
</dbReference>
<evidence type="ECO:0000256" key="7">
    <source>
        <dbReference type="SAM" id="Phobius"/>
    </source>
</evidence>
<dbReference type="PANTHER" id="PTHR33048">
    <property type="entry name" value="PTH11-LIKE INTEGRAL MEMBRANE PROTEIN (AFU_ORTHOLOGUE AFUA_5G11245)"/>
    <property type="match status" value="1"/>
</dbReference>
<keyword evidence="10" id="KW-1185">Reference proteome</keyword>
<evidence type="ECO:0000256" key="2">
    <source>
        <dbReference type="ARBA" id="ARBA00022692"/>
    </source>
</evidence>
<keyword evidence="4 7" id="KW-0472">Membrane</keyword>
<evidence type="ECO:0000259" key="8">
    <source>
        <dbReference type="Pfam" id="PF20684"/>
    </source>
</evidence>
<dbReference type="GO" id="GO:0016020">
    <property type="term" value="C:membrane"/>
    <property type="evidence" value="ECO:0007669"/>
    <property type="project" value="UniProtKB-SubCell"/>
</dbReference>
<feature type="transmembrane region" description="Helical" evidence="7">
    <location>
        <begin position="54"/>
        <end position="75"/>
    </location>
</feature>
<feature type="transmembrane region" description="Helical" evidence="7">
    <location>
        <begin position="174"/>
        <end position="194"/>
    </location>
</feature>
<name>A0A8H4LX75_9HYPO</name>
<evidence type="ECO:0000256" key="1">
    <source>
        <dbReference type="ARBA" id="ARBA00004141"/>
    </source>
</evidence>
<keyword evidence="3 7" id="KW-1133">Transmembrane helix</keyword>
<dbReference type="Proteomes" id="UP000557566">
    <property type="component" value="Unassembled WGS sequence"/>
</dbReference>
<feature type="transmembrane region" description="Helical" evidence="7">
    <location>
        <begin position="12"/>
        <end position="34"/>
    </location>
</feature>
<sequence>MNKLANIRPTGLVFIALLLGIAYAAILIIFSSQFRYMWDMPLCAYDGKFSQITFTWTVLNHLGLLCAKTATLLLFNELFTVVSTRMRWAIRIGHAANVITYTTSIGVFVYCTTPRIGRTWDNFIAAIEMDTLRFAVFWTIAQGAAGVLLDIYIFILPLPVVLRLKLSTRRRIQLIAIFFTALLGVVASIVSLVYRVRILTETDRMWEGGAIVNCNFVEMNVATIIASAPGFAKFMRRHVLESKLVKSLRSTLGRGSASSSAEKRNPNQPRTGRDDSARKRGPNSRYCKLGDGGLLQSQVSVTEGEVSPEHDVLATTEGDGWLKAASSPV</sequence>
<reference evidence="9 10" key="1">
    <citation type="journal article" date="2020" name="Genome Biol. Evol.">
        <title>A new high-quality draft genome assembly of the Chinese cordyceps Ophiocordyceps sinensis.</title>
        <authorList>
            <person name="Shu R."/>
            <person name="Zhang J."/>
            <person name="Meng Q."/>
            <person name="Zhang H."/>
            <person name="Zhou G."/>
            <person name="Li M."/>
            <person name="Wu P."/>
            <person name="Zhao Y."/>
            <person name="Chen C."/>
            <person name="Qin Q."/>
        </authorList>
    </citation>
    <scope>NUCLEOTIDE SEQUENCE [LARGE SCALE GENOMIC DNA]</scope>
    <source>
        <strain evidence="9 10">IOZ07</strain>
    </source>
</reference>
<evidence type="ECO:0000313" key="9">
    <source>
        <dbReference type="EMBL" id="KAF4506582.1"/>
    </source>
</evidence>